<proteinExistence type="predicted"/>
<dbReference type="Proteomes" id="UP000237481">
    <property type="component" value="Unassembled WGS sequence"/>
</dbReference>
<evidence type="ECO:0000256" key="2">
    <source>
        <dbReference type="SAM" id="SignalP"/>
    </source>
</evidence>
<feature type="signal peptide" evidence="2">
    <location>
        <begin position="1"/>
        <end position="21"/>
    </location>
</feature>
<dbReference type="OrthoDB" id="5385013at2759"/>
<feature type="compositionally biased region" description="Low complexity" evidence="1">
    <location>
        <begin position="54"/>
        <end position="70"/>
    </location>
</feature>
<sequence>MRATTSFGALVASSLLHHSVAQAPDYGQDSLTPLQVFILLTRVSRSPDGGSGAGPYDHPGTGPDGDTTATLGGFPGGSPNGPTCVMQGITTVFVTVYPTSPVSSADGSFPGGSGPDQTVTNTQFPTRTIRVSPVDPAQATQSPFTTLTIDIWGDGPDSGGDSGTMATVSGSASPVTSGAPPSDGSSVPGGYGENTGAPWPNPTATDSTGPDGISEGTAVSALSPFGIGQTAGLDVSPYGPDGPAPATANSGVPGPAQGSPWYTVVTDTNVHWTIGSAGPSPVTILSEHTITIGAVPTEAPSNGESITCITTTGADGRPTVIEWPVGNTQVNGGQPITSAAGIPTDNASGGLQAVTTVVNPPWPGVTGSNIDGATAPGGAGMSTACTTFTVLGTDGIPTIVHSSWVVPQAVPVTGASGALPTVFSAPAQPQNIPNGAGITTCTSYTVIGPDGKPTVVESTLVLPDAANTVAGIPGNPPNGVPIQVTSLPGSPGPVESGGSGSQGGVTTCTTYTVLGIDGRPTVVDTTYVVPGPAATPVATIIPGGVVAGAPSQVTLSPGSPRPGNVGGSGGITTCITYTVIGPDGRPTIVESTVIMPASDAVPTAGPVNLPTMVPGQQTDLPQGISVGNLITTAVTVDILGPNGVATPVVETIVLTPADGAGNALPTGTTLEYPPMAPKQQLSDLPQGIPPFTSSDNAVTTCVTVQVLGPNGIPTPVVETIVLTPSATGIGFPTASPIVNTAGLPAPASGPVVISGAPSLDAYGATVANLQTLAPASGLVSGVDTLPLGTVTGTSTSIFTVVAGPNGIPVLSAVTGLPLASYGGFDVNGIPVSNDGQLPADGYGWPTNAGLYGPLSSLFVPQVAGSVTTLQTSTWTNVIPQQTTTYSINFPLTTLATVVAPAGKRVFRRQESLSLLTSAWSNSTATPLPLLANTSLGASLSLALGGSTAVPPPPPSPTSQVPSSTPSAGNGGGSSAMCPAGGQIGNATVNFDNVKPGPLFNPSGEMWFSEGFLVAPPSAQSSQCFVASSGGQLVEFVPPSLSSTPTTQGSGDIAEIGVGPNSANPCFRFDFFSADLGCAAQGNERWCEFEISAYTYNEGTSNEQSIAWSETKRVPACPNFPNGSCSLTPVEFEGYKNITSVLITLHVGLELRAWWGDDFKFGWTDNACDAASCRARAGPHRVKRETVESALRRGVWHWTPAGLQRLDDEYIWESVY</sequence>
<feature type="region of interest" description="Disordered" evidence="1">
    <location>
        <begin position="945"/>
        <end position="978"/>
    </location>
</feature>
<evidence type="ECO:0000313" key="5">
    <source>
        <dbReference type="Proteomes" id="UP000237481"/>
    </source>
</evidence>
<evidence type="ECO:0000259" key="3">
    <source>
        <dbReference type="Pfam" id="PF24086"/>
    </source>
</evidence>
<accession>A0A2S4KW11</accession>
<gene>
    <name evidence="4" type="ORF">TPAR_05423</name>
</gene>
<feature type="region of interest" description="Disordered" evidence="1">
    <location>
        <begin position="47"/>
        <end position="70"/>
    </location>
</feature>
<comment type="caution">
    <text evidence="4">The sequence shown here is derived from an EMBL/GenBank/DDBJ whole genome shotgun (WGS) entry which is preliminary data.</text>
</comment>
<keyword evidence="2" id="KW-0732">Signal</keyword>
<feature type="domain" description="DUF7371" evidence="3">
    <location>
        <begin position="984"/>
        <end position="1173"/>
    </location>
</feature>
<reference evidence="4 5" key="1">
    <citation type="submission" date="2018-01" db="EMBL/GenBank/DDBJ databases">
        <title>Harnessing the power of phylogenomics to disentangle the directionality and signatures of interkingdom host jumping in the parasitic fungal genus Tolypocladium.</title>
        <authorList>
            <person name="Quandt C.A."/>
            <person name="Patterson W."/>
            <person name="Spatafora J.W."/>
        </authorList>
    </citation>
    <scope>NUCLEOTIDE SEQUENCE [LARGE SCALE GENOMIC DNA]</scope>
    <source>
        <strain evidence="4 5">NRBC 100945</strain>
    </source>
</reference>
<dbReference type="InterPro" id="IPR055795">
    <property type="entry name" value="DUF7371"/>
</dbReference>
<feature type="compositionally biased region" description="Polar residues" evidence="1">
    <location>
        <begin position="164"/>
        <end position="176"/>
    </location>
</feature>
<dbReference type="Pfam" id="PF24086">
    <property type="entry name" value="DUF7371"/>
    <property type="match status" value="1"/>
</dbReference>
<name>A0A2S4KW11_9HYPO</name>
<organism evidence="4 5">
    <name type="scientific">Tolypocladium paradoxum</name>
    <dbReference type="NCBI Taxonomy" id="94208"/>
    <lineage>
        <taxon>Eukaryota</taxon>
        <taxon>Fungi</taxon>
        <taxon>Dikarya</taxon>
        <taxon>Ascomycota</taxon>
        <taxon>Pezizomycotina</taxon>
        <taxon>Sordariomycetes</taxon>
        <taxon>Hypocreomycetidae</taxon>
        <taxon>Hypocreales</taxon>
        <taxon>Ophiocordycipitaceae</taxon>
        <taxon>Tolypocladium</taxon>
    </lineage>
</organism>
<dbReference type="STRING" id="94208.A0A2S4KW11"/>
<dbReference type="AlphaFoldDB" id="A0A2S4KW11"/>
<evidence type="ECO:0000313" key="4">
    <source>
        <dbReference type="EMBL" id="POR34372.1"/>
    </source>
</evidence>
<feature type="region of interest" description="Disordered" evidence="1">
    <location>
        <begin position="153"/>
        <end position="218"/>
    </location>
</feature>
<feature type="chain" id="PRO_5015726505" description="DUF7371 domain-containing protein" evidence="2">
    <location>
        <begin position="22"/>
        <end position="1215"/>
    </location>
</feature>
<keyword evidence="5" id="KW-1185">Reference proteome</keyword>
<feature type="compositionally biased region" description="Low complexity" evidence="1">
    <location>
        <begin position="957"/>
        <end position="967"/>
    </location>
</feature>
<evidence type="ECO:0000256" key="1">
    <source>
        <dbReference type="SAM" id="MobiDB-lite"/>
    </source>
</evidence>
<protein>
    <recommendedName>
        <fullName evidence="3">DUF7371 domain-containing protein</fullName>
    </recommendedName>
</protein>
<dbReference type="EMBL" id="PKSG01000528">
    <property type="protein sequence ID" value="POR34372.1"/>
    <property type="molecule type" value="Genomic_DNA"/>
</dbReference>
<feature type="region of interest" description="Disordered" evidence="1">
    <location>
        <begin position="232"/>
        <end position="260"/>
    </location>
</feature>